<proteinExistence type="predicted"/>
<name>A0A2T0V183_9MICO</name>
<dbReference type="InterPro" id="IPR000182">
    <property type="entry name" value="GNAT_dom"/>
</dbReference>
<evidence type="ECO:0000313" key="3">
    <source>
        <dbReference type="Proteomes" id="UP000237822"/>
    </source>
</evidence>
<dbReference type="GO" id="GO:0016747">
    <property type="term" value="F:acyltransferase activity, transferring groups other than amino-acyl groups"/>
    <property type="evidence" value="ECO:0007669"/>
    <property type="project" value="InterPro"/>
</dbReference>
<dbReference type="Proteomes" id="UP000237822">
    <property type="component" value="Unassembled WGS sequence"/>
</dbReference>
<keyword evidence="2" id="KW-0808">Transferase</keyword>
<keyword evidence="3" id="KW-1185">Reference proteome</keyword>
<accession>A0A2T0V183</accession>
<sequence length="255" mass="27167">MSDGGSRVAELATAAELRAASGDHPFLRFDLATTFEPPALHLTGSEVVAWFQVWGDGRRGVVVLGADDGVAHLAATDMFATWVAAKAPNHVTAPATAYEPVRDALGLRGGNAWDRMWTTTPPPTLPAERDITWFDGDPAELTAFIKAHNPHPFALPGQHEGMRWAALRDKDARLIACGVSEPGNTDVPLIGGIVADSTLRGRGLGAAMTAYLTRDGIDRTGASTLGVFADNDHARVLYERLGYATSLRARTGFPL</sequence>
<evidence type="ECO:0000313" key="2">
    <source>
        <dbReference type="EMBL" id="PRY63838.1"/>
    </source>
</evidence>
<dbReference type="InterPro" id="IPR016181">
    <property type="entry name" value="Acyl_CoA_acyltransferase"/>
</dbReference>
<dbReference type="SUPFAM" id="SSF55729">
    <property type="entry name" value="Acyl-CoA N-acyltransferases (Nat)"/>
    <property type="match status" value="1"/>
</dbReference>
<feature type="domain" description="N-acetyltransferase" evidence="1">
    <location>
        <begin position="126"/>
        <end position="255"/>
    </location>
</feature>
<dbReference type="AlphaFoldDB" id="A0A2T0V183"/>
<dbReference type="RefSeq" id="WP_106296112.1">
    <property type="nucleotide sequence ID" value="NZ_PVTI01000001.1"/>
</dbReference>
<evidence type="ECO:0000259" key="1">
    <source>
        <dbReference type="PROSITE" id="PS51186"/>
    </source>
</evidence>
<dbReference type="OrthoDB" id="5143160at2"/>
<comment type="caution">
    <text evidence="2">The sequence shown here is derived from an EMBL/GenBank/DDBJ whole genome shotgun (WGS) entry which is preliminary data.</text>
</comment>
<dbReference type="EMBL" id="PVTI01000001">
    <property type="protein sequence ID" value="PRY63838.1"/>
    <property type="molecule type" value="Genomic_DNA"/>
</dbReference>
<dbReference type="PROSITE" id="PS51186">
    <property type="entry name" value="GNAT"/>
    <property type="match status" value="1"/>
</dbReference>
<protein>
    <submittedName>
        <fullName evidence="2">Acetyltransferase (GNAT) family protein</fullName>
    </submittedName>
</protein>
<reference evidence="2 3" key="1">
    <citation type="submission" date="2018-03" db="EMBL/GenBank/DDBJ databases">
        <title>Genomic Encyclopedia of Archaeal and Bacterial Type Strains, Phase II (KMG-II): from individual species to whole genera.</title>
        <authorList>
            <person name="Goeker M."/>
        </authorList>
    </citation>
    <scope>NUCLEOTIDE SEQUENCE [LARGE SCALE GENOMIC DNA]</scope>
    <source>
        <strain evidence="2 3">ATCC BAA-1496</strain>
    </source>
</reference>
<organism evidence="2 3">
    <name type="scientific">Knoellia remsis</name>
    <dbReference type="NCBI Taxonomy" id="407159"/>
    <lineage>
        <taxon>Bacteria</taxon>
        <taxon>Bacillati</taxon>
        <taxon>Actinomycetota</taxon>
        <taxon>Actinomycetes</taxon>
        <taxon>Micrococcales</taxon>
        <taxon>Intrasporangiaceae</taxon>
        <taxon>Knoellia</taxon>
    </lineage>
</organism>
<dbReference type="Pfam" id="PF00583">
    <property type="entry name" value="Acetyltransf_1"/>
    <property type="match status" value="1"/>
</dbReference>
<dbReference type="Gene3D" id="3.40.630.30">
    <property type="match status" value="1"/>
</dbReference>
<gene>
    <name evidence="2" type="ORF">BCF74_101245</name>
</gene>